<dbReference type="EC" id="3.1.-.-" evidence="2"/>
<accession>A0ABW4HH07</accession>
<name>A0ABW4HH07_9FLAO</name>
<dbReference type="EMBL" id="JBHUDZ010000013">
    <property type="protein sequence ID" value="MFD1604327.1"/>
    <property type="molecule type" value="Genomic_DNA"/>
</dbReference>
<dbReference type="PANTHER" id="PTHR39323">
    <property type="entry name" value="BLR1149 PROTEIN"/>
    <property type="match status" value="1"/>
</dbReference>
<evidence type="ECO:0000313" key="2">
    <source>
        <dbReference type="EMBL" id="MFD1604327.1"/>
    </source>
</evidence>
<evidence type="ECO:0000313" key="3">
    <source>
        <dbReference type="Proteomes" id="UP001597138"/>
    </source>
</evidence>
<keyword evidence="2" id="KW-0255">Endonuclease</keyword>
<gene>
    <name evidence="2" type="primary">pdeM</name>
    <name evidence="2" type="ORF">ACFSC2_16435</name>
</gene>
<dbReference type="Gene3D" id="3.60.21.10">
    <property type="match status" value="1"/>
</dbReference>
<dbReference type="SUPFAM" id="SSF56300">
    <property type="entry name" value="Metallo-dependent phosphatases"/>
    <property type="match status" value="1"/>
</dbReference>
<evidence type="ECO:0000259" key="1">
    <source>
        <dbReference type="Pfam" id="PF00149"/>
    </source>
</evidence>
<keyword evidence="2" id="KW-0436">Ligase</keyword>
<protein>
    <submittedName>
        <fullName evidence="2">Ligase-associated DNA damage response endonuclease PdeM</fullName>
        <ecNumber evidence="2">3.1.-.-</ecNumber>
    </submittedName>
</protein>
<dbReference type="PANTHER" id="PTHR39323:SF1">
    <property type="entry name" value="BLR1149 PROTEIN"/>
    <property type="match status" value="1"/>
</dbReference>
<dbReference type="RefSeq" id="WP_379817800.1">
    <property type="nucleotide sequence ID" value="NZ_JBHUDZ010000013.1"/>
</dbReference>
<dbReference type="InterPro" id="IPR026336">
    <property type="entry name" value="PdeM-like"/>
</dbReference>
<dbReference type="InterPro" id="IPR024173">
    <property type="entry name" value="Pesterase_MJ0037-like"/>
</dbReference>
<dbReference type="InterPro" id="IPR004843">
    <property type="entry name" value="Calcineurin-like_PHP"/>
</dbReference>
<reference evidence="3" key="1">
    <citation type="journal article" date="2019" name="Int. J. Syst. Evol. Microbiol.">
        <title>The Global Catalogue of Microorganisms (GCM) 10K type strain sequencing project: providing services to taxonomists for standard genome sequencing and annotation.</title>
        <authorList>
            <consortium name="The Broad Institute Genomics Platform"/>
            <consortium name="The Broad Institute Genome Sequencing Center for Infectious Disease"/>
            <person name="Wu L."/>
            <person name="Ma J."/>
        </authorList>
    </citation>
    <scope>NUCLEOTIDE SEQUENCE [LARGE SCALE GENOMIC DNA]</scope>
    <source>
        <strain evidence="3">CCUG 70865</strain>
    </source>
</reference>
<sequence>MKIQIQNETFILHPSGALFWESKNLIIISDVHLGKVSHFRKHGIAIPSNAIAENFKRITTVLEQFNPQKIIFLGDLFHSTKNTEWELFEEWILDTKYETILVAGNHDIIDRTHYYDLGILVVDFLEIDHFLLTHHPEEKENFFNFSGHVHPGIVLRGLGLQTLKLRCFFHKPNQLILPAFGEFTGNYILKPNQEDLVYAIAGNEVVCIEKDSKSKI</sequence>
<keyword evidence="2" id="KW-0378">Hydrolase</keyword>
<dbReference type="NCBIfam" id="TIGR04123">
    <property type="entry name" value="P_estr_lig_assc"/>
    <property type="match status" value="1"/>
</dbReference>
<dbReference type="Pfam" id="PF00149">
    <property type="entry name" value="Metallophos"/>
    <property type="match status" value="1"/>
</dbReference>
<dbReference type="GO" id="GO:0016787">
    <property type="term" value="F:hydrolase activity"/>
    <property type="evidence" value="ECO:0007669"/>
    <property type="project" value="UniProtKB-KW"/>
</dbReference>
<proteinExistence type="predicted"/>
<dbReference type="Proteomes" id="UP001597138">
    <property type="component" value="Unassembled WGS sequence"/>
</dbReference>
<keyword evidence="3" id="KW-1185">Reference proteome</keyword>
<dbReference type="GO" id="GO:0016874">
    <property type="term" value="F:ligase activity"/>
    <property type="evidence" value="ECO:0007669"/>
    <property type="project" value="UniProtKB-KW"/>
</dbReference>
<dbReference type="InterPro" id="IPR029052">
    <property type="entry name" value="Metallo-depent_PP-like"/>
</dbReference>
<dbReference type="PIRSF" id="PIRSF000887">
    <property type="entry name" value="Pesterase_MJ0037"/>
    <property type="match status" value="1"/>
</dbReference>
<dbReference type="GO" id="GO:0004519">
    <property type="term" value="F:endonuclease activity"/>
    <property type="evidence" value="ECO:0007669"/>
    <property type="project" value="UniProtKB-KW"/>
</dbReference>
<feature type="domain" description="Calcineurin-like phosphoesterase" evidence="1">
    <location>
        <begin position="25"/>
        <end position="124"/>
    </location>
</feature>
<organism evidence="2 3">
    <name type="scientific">Flavobacterium artemisiae</name>
    <dbReference type="NCBI Taxonomy" id="2126556"/>
    <lineage>
        <taxon>Bacteria</taxon>
        <taxon>Pseudomonadati</taxon>
        <taxon>Bacteroidota</taxon>
        <taxon>Flavobacteriia</taxon>
        <taxon>Flavobacteriales</taxon>
        <taxon>Flavobacteriaceae</taxon>
        <taxon>Flavobacterium</taxon>
    </lineage>
</organism>
<comment type="caution">
    <text evidence="2">The sequence shown here is derived from an EMBL/GenBank/DDBJ whole genome shotgun (WGS) entry which is preliminary data.</text>
</comment>
<keyword evidence="2" id="KW-0540">Nuclease</keyword>